<evidence type="ECO:0000256" key="3">
    <source>
        <dbReference type="ARBA" id="ARBA00023082"/>
    </source>
</evidence>
<feature type="domain" description="RNA polymerase sigma-70 region 2" evidence="6">
    <location>
        <begin position="23"/>
        <end position="92"/>
    </location>
</feature>
<gene>
    <name evidence="8" type="ORF">C7Y47_05735</name>
</gene>
<dbReference type="Proteomes" id="UP000317944">
    <property type="component" value="Unassembled WGS sequence"/>
</dbReference>
<evidence type="ECO:0000256" key="1">
    <source>
        <dbReference type="ARBA" id="ARBA00010641"/>
    </source>
</evidence>
<keyword evidence="5" id="KW-0804">Transcription</keyword>
<evidence type="ECO:0000259" key="7">
    <source>
        <dbReference type="Pfam" id="PF08281"/>
    </source>
</evidence>
<dbReference type="AlphaFoldDB" id="A0A544UTP3"/>
<dbReference type="Pfam" id="PF08281">
    <property type="entry name" value="Sigma70_r4_2"/>
    <property type="match status" value="1"/>
</dbReference>
<dbReference type="Gene3D" id="1.10.10.10">
    <property type="entry name" value="Winged helix-like DNA-binding domain superfamily/Winged helix DNA-binding domain"/>
    <property type="match status" value="1"/>
</dbReference>
<dbReference type="PANTHER" id="PTHR43133:SF8">
    <property type="entry name" value="RNA POLYMERASE SIGMA FACTOR HI_1459-RELATED"/>
    <property type="match status" value="1"/>
</dbReference>
<dbReference type="InterPro" id="IPR013249">
    <property type="entry name" value="RNA_pol_sigma70_r4_t2"/>
</dbReference>
<dbReference type="RefSeq" id="WP_142507870.1">
    <property type="nucleotide sequence ID" value="NZ_SADV01000003.1"/>
</dbReference>
<dbReference type="GO" id="GO:0016987">
    <property type="term" value="F:sigma factor activity"/>
    <property type="evidence" value="ECO:0007669"/>
    <property type="project" value="UniProtKB-KW"/>
</dbReference>
<comment type="similarity">
    <text evidence="1">Belongs to the sigma-70 factor family. ECF subfamily.</text>
</comment>
<dbReference type="NCBIfam" id="TIGR02937">
    <property type="entry name" value="sigma70-ECF"/>
    <property type="match status" value="1"/>
</dbReference>
<dbReference type="InterPro" id="IPR007627">
    <property type="entry name" value="RNA_pol_sigma70_r2"/>
</dbReference>
<dbReference type="Pfam" id="PF04542">
    <property type="entry name" value="Sigma70_r2"/>
    <property type="match status" value="1"/>
</dbReference>
<evidence type="ECO:0000256" key="5">
    <source>
        <dbReference type="ARBA" id="ARBA00023163"/>
    </source>
</evidence>
<proteinExistence type="inferred from homology"/>
<keyword evidence="4" id="KW-0238">DNA-binding</keyword>
<dbReference type="GO" id="GO:0006352">
    <property type="term" value="P:DNA-templated transcription initiation"/>
    <property type="evidence" value="ECO:0007669"/>
    <property type="project" value="InterPro"/>
</dbReference>
<keyword evidence="2" id="KW-0805">Transcription regulation</keyword>
<comment type="caution">
    <text evidence="8">The sequence shown here is derived from an EMBL/GenBank/DDBJ whole genome shotgun (WGS) entry which is preliminary data.</text>
</comment>
<dbReference type="GO" id="GO:0003677">
    <property type="term" value="F:DNA binding"/>
    <property type="evidence" value="ECO:0007669"/>
    <property type="project" value="UniProtKB-KW"/>
</dbReference>
<organism evidence="8 9">
    <name type="scientific">Lysinibacillus sphaericus</name>
    <name type="common">Bacillus sphaericus</name>
    <dbReference type="NCBI Taxonomy" id="1421"/>
    <lineage>
        <taxon>Bacteria</taxon>
        <taxon>Bacillati</taxon>
        <taxon>Bacillota</taxon>
        <taxon>Bacilli</taxon>
        <taxon>Bacillales</taxon>
        <taxon>Bacillaceae</taxon>
        <taxon>Lysinibacillus</taxon>
    </lineage>
</organism>
<dbReference type="PANTHER" id="PTHR43133">
    <property type="entry name" value="RNA POLYMERASE ECF-TYPE SIGMA FACTO"/>
    <property type="match status" value="1"/>
</dbReference>
<dbReference type="InterPro" id="IPR014284">
    <property type="entry name" value="RNA_pol_sigma-70_dom"/>
</dbReference>
<dbReference type="EMBL" id="SADV01000003">
    <property type="protein sequence ID" value="TQR37180.1"/>
    <property type="molecule type" value="Genomic_DNA"/>
</dbReference>
<protein>
    <submittedName>
        <fullName evidence="8">Sigma-70 family RNA polymerase sigma factor</fullName>
    </submittedName>
</protein>
<sequence>MTIQAENVVYELQHHNEHALHFIIEQYGGLLRSIITKHLFPYLEEVDECLDDTLLAIWENGEFFDEAKGSFKNWIAIIAKYKALDRRKKLQRYNERYISTLEFEESFTNTERTELEDVEELLQHLSVEDQLLFKKYYLDNVNSKNIAKEFNVSVPVIHNRLSRGRHKLRALKQKWITGRL</sequence>
<evidence type="ECO:0000256" key="4">
    <source>
        <dbReference type="ARBA" id="ARBA00023125"/>
    </source>
</evidence>
<keyword evidence="3" id="KW-0731">Sigma factor</keyword>
<name>A0A544UTP3_LYSSH</name>
<dbReference type="InterPro" id="IPR013325">
    <property type="entry name" value="RNA_pol_sigma_r2"/>
</dbReference>
<dbReference type="SUPFAM" id="SSF88946">
    <property type="entry name" value="Sigma2 domain of RNA polymerase sigma factors"/>
    <property type="match status" value="1"/>
</dbReference>
<evidence type="ECO:0000256" key="2">
    <source>
        <dbReference type="ARBA" id="ARBA00023015"/>
    </source>
</evidence>
<dbReference type="OrthoDB" id="2678696at2"/>
<dbReference type="InterPro" id="IPR036388">
    <property type="entry name" value="WH-like_DNA-bd_sf"/>
</dbReference>
<dbReference type="Gene3D" id="1.10.1740.10">
    <property type="match status" value="1"/>
</dbReference>
<accession>A0A544UTP3</accession>
<evidence type="ECO:0000313" key="8">
    <source>
        <dbReference type="EMBL" id="TQR37180.1"/>
    </source>
</evidence>
<dbReference type="InterPro" id="IPR013324">
    <property type="entry name" value="RNA_pol_sigma_r3/r4-like"/>
</dbReference>
<evidence type="ECO:0000313" key="9">
    <source>
        <dbReference type="Proteomes" id="UP000317944"/>
    </source>
</evidence>
<dbReference type="InterPro" id="IPR039425">
    <property type="entry name" value="RNA_pol_sigma-70-like"/>
</dbReference>
<evidence type="ECO:0000259" key="6">
    <source>
        <dbReference type="Pfam" id="PF04542"/>
    </source>
</evidence>
<dbReference type="SUPFAM" id="SSF88659">
    <property type="entry name" value="Sigma3 and sigma4 domains of RNA polymerase sigma factors"/>
    <property type="match status" value="1"/>
</dbReference>
<reference evidence="8 9" key="1">
    <citation type="submission" date="2018-03" db="EMBL/GenBank/DDBJ databases">
        <title>Aerobic endospore-forming bacteria genome sequencing and assembly.</title>
        <authorList>
            <person name="Cavalcante D.A."/>
            <person name="Driks A."/>
            <person name="Putonti C."/>
            <person name="De-Souza M.T."/>
        </authorList>
    </citation>
    <scope>NUCLEOTIDE SEQUENCE [LARGE SCALE GENOMIC DNA]</scope>
    <source>
        <strain evidence="8 9">SDF0037</strain>
    </source>
</reference>
<feature type="domain" description="RNA polymerase sigma factor 70 region 4 type 2" evidence="7">
    <location>
        <begin position="116"/>
        <end position="168"/>
    </location>
</feature>